<dbReference type="Proteomes" id="UP001054945">
    <property type="component" value="Unassembled WGS sequence"/>
</dbReference>
<evidence type="ECO:0000313" key="1">
    <source>
        <dbReference type="EMBL" id="GIY87564.1"/>
    </source>
</evidence>
<name>A0AAV4WZ88_CAEEX</name>
<gene>
    <name evidence="1" type="ORF">CEXT_143261</name>
</gene>
<dbReference type="AlphaFoldDB" id="A0AAV4WZ88"/>
<sequence length="74" mass="8101">MLLQSRSSSEIINIFANTSPIVILRRSVAALVIMCKSQSGILARPRAFSSACFVWSAARRIRSKNDRKGCSSGK</sequence>
<evidence type="ECO:0000313" key="2">
    <source>
        <dbReference type="Proteomes" id="UP001054945"/>
    </source>
</evidence>
<organism evidence="1 2">
    <name type="scientific">Caerostris extrusa</name>
    <name type="common">Bark spider</name>
    <name type="synonym">Caerostris bankana</name>
    <dbReference type="NCBI Taxonomy" id="172846"/>
    <lineage>
        <taxon>Eukaryota</taxon>
        <taxon>Metazoa</taxon>
        <taxon>Ecdysozoa</taxon>
        <taxon>Arthropoda</taxon>
        <taxon>Chelicerata</taxon>
        <taxon>Arachnida</taxon>
        <taxon>Araneae</taxon>
        <taxon>Araneomorphae</taxon>
        <taxon>Entelegynae</taxon>
        <taxon>Araneoidea</taxon>
        <taxon>Araneidae</taxon>
        <taxon>Caerostris</taxon>
    </lineage>
</organism>
<protein>
    <submittedName>
        <fullName evidence="1">Uncharacterized protein</fullName>
    </submittedName>
</protein>
<accession>A0AAV4WZ88</accession>
<reference evidence="1 2" key="1">
    <citation type="submission" date="2021-06" db="EMBL/GenBank/DDBJ databases">
        <title>Caerostris extrusa draft genome.</title>
        <authorList>
            <person name="Kono N."/>
            <person name="Arakawa K."/>
        </authorList>
    </citation>
    <scope>NUCLEOTIDE SEQUENCE [LARGE SCALE GENOMIC DNA]</scope>
</reference>
<keyword evidence="2" id="KW-1185">Reference proteome</keyword>
<comment type="caution">
    <text evidence="1">The sequence shown here is derived from an EMBL/GenBank/DDBJ whole genome shotgun (WGS) entry which is preliminary data.</text>
</comment>
<proteinExistence type="predicted"/>
<dbReference type="EMBL" id="BPLR01016952">
    <property type="protein sequence ID" value="GIY87564.1"/>
    <property type="molecule type" value="Genomic_DNA"/>
</dbReference>